<dbReference type="GO" id="GO:0005829">
    <property type="term" value="C:cytosol"/>
    <property type="evidence" value="ECO:0007669"/>
    <property type="project" value="TreeGrafter"/>
</dbReference>
<gene>
    <name evidence="3" type="ORF">A2714_03955</name>
</gene>
<organism evidence="3 4">
    <name type="scientific">Candidatus Woesebacteria bacterium RIFCSPHIGHO2_01_FULL_38_9</name>
    <dbReference type="NCBI Taxonomy" id="1802492"/>
    <lineage>
        <taxon>Bacteria</taxon>
        <taxon>Candidatus Woeseibacteriota</taxon>
    </lineage>
</organism>
<proteinExistence type="predicted"/>
<dbReference type="AlphaFoldDB" id="A0A1F7XZS8"/>
<evidence type="ECO:0000313" key="3">
    <source>
        <dbReference type="EMBL" id="OGM20516.1"/>
    </source>
</evidence>
<evidence type="ECO:0000256" key="2">
    <source>
        <dbReference type="PIRSR" id="PIRSR600888-3"/>
    </source>
</evidence>
<reference evidence="3 4" key="1">
    <citation type="journal article" date="2016" name="Nat. Commun.">
        <title>Thousands of microbial genomes shed light on interconnected biogeochemical processes in an aquifer system.</title>
        <authorList>
            <person name="Anantharaman K."/>
            <person name="Brown C.T."/>
            <person name="Hug L.A."/>
            <person name="Sharon I."/>
            <person name="Castelle C.J."/>
            <person name="Probst A.J."/>
            <person name="Thomas B.C."/>
            <person name="Singh A."/>
            <person name="Wilkins M.J."/>
            <person name="Karaoz U."/>
            <person name="Brodie E.L."/>
            <person name="Williams K.H."/>
            <person name="Hubbard S.S."/>
            <person name="Banfield J.F."/>
        </authorList>
    </citation>
    <scope>NUCLEOTIDE SEQUENCE [LARGE SCALE GENOMIC DNA]</scope>
</reference>
<protein>
    <recommendedName>
        <fullName evidence="5">dTDP-4-dehydrorhamnose 3,5-epimerase</fullName>
    </recommendedName>
</protein>
<dbReference type="SUPFAM" id="SSF51182">
    <property type="entry name" value="RmlC-like cupins"/>
    <property type="match status" value="1"/>
</dbReference>
<dbReference type="EMBL" id="MGGE01000040">
    <property type="protein sequence ID" value="OGM20516.1"/>
    <property type="molecule type" value="Genomic_DNA"/>
</dbReference>
<sequence>MSDTIKKTSIPGLLLIERPTYPDERGFFHEIFRLNELEEVIGRKFNPVQWSHSYSLPKVIRAIHTEEWQKIIYPVTGKVFAAFVDTRPDSKTFKKVETFIFDNSKKDSPHTAIYVAPGVGNSVCVLGDKPLHYMYIVDEYWDNSKAKGIAWNDPDLAIEWPIKDPIISERDRKNPTLRELYPEKF</sequence>
<evidence type="ECO:0008006" key="5">
    <source>
        <dbReference type="Google" id="ProtNLM"/>
    </source>
</evidence>
<name>A0A1F7XZS8_9BACT</name>
<dbReference type="PANTHER" id="PTHR21047:SF2">
    <property type="entry name" value="THYMIDINE DIPHOSPHO-4-KETO-RHAMNOSE 3,5-EPIMERASE"/>
    <property type="match status" value="1"/>
</dbReference>
<dbReference type="Proteomes" id="UP000178419">
    <property type="component" value="Unassembled WGS sequence"/>
</dbReference>
<dbReference type="GO" id="GO:0019305">
    <property type="term" value="P:dTDP-rhamnose biosynthetic process"/>
    <property type="evidence" value="ECO:0007669"/>
    <property type="project" value="TreeGrafter"/>
</dbReference>
<dbReference type="PANTHER" id="PTHR21047">
    <property type="entry name" value="DTDP-6-DEOXY-D-GLUCOSE-3,5 EPIMERASE"/>
    <property type="match status" value="1"/>
</dbReference>
<evidence type="ECO:0000256" key="1">
    <source>
        <dbReference type="PIRSR" id="PIRSR600888-1"/>
    </source>
</evidence>
<feature type="active site" description="Proton acceptor" evidence="1">
    <location>
        <position position="64"/>
    </location>
</feature>
<dbReference type="InterPro" id="IPR014710">
    <property type="entry name" value="RmlC-like_jellyroll"/>
</dbReference>
<comment type="caution">
    <text evidence="3">The sequence shown here is derived from an EMBL/GenBank/DDBJ whole genome shotgun (WGS) entry which is preliminary data.</text>
</comment>
<dbReference type="Pfam" id="PF00908">
    <property type="entry name" value="dTDP_sugar_isom"/>
    <property type="match status" value="1"/>
</dbReference>
<accession>A0A1F7XZS8</accession>
<dbReference type="InterPro" id="IPR011051">
    <property type="entry name" value="RmlC_Cupin_sf"/>
</dbReference>
<evidence type="ECO:0000313" key="4">
    <source>
        <dbReference type="Proteomes" id="UP000178419"/>
    </source>
</evidence>
<dbReference type="GO" id="GO:0000271">
    <property type="term" value="P:polysaccharide biosynthetic process"/>
    <property type="evidence" value="ECO:0007669"/>
    <property type="project" value="TreeGrafter"/>
</dbReference>
<dbReference type="InterPro" id="IPR000888">
    <property type="entry name" value="RmlC-like"/>
</dbReference>
<dbReference type="GO" id="GO:0008830">
    <property type="term" value="F:dTDP-4-dehydrorhamnose 3,5-epimerase activity"/>
    <property type="evidence" value="ECO:0007669"/>
    <property type="project" value="InterPro"/>
</dbReference>
<dbReference type="Gene3D" id="2.60.120.10">
    <property type="entry name" value="Jelly Rolls"/>
    <property type="match status" value="1"/>
</dbReference>
<feature type="site" description="Participates in a stacking interaction with the thymidine ring of dTDP-4-oxo-6-deoxyglucose" evidence="2">
    <location>
        <position position="141"/>
    </location>
</feature>
<feature type="active site" description="Proton donor" evidence="1">
    <location>
        <position position="135"/>
    </location>
</feature>